<dbReference type="AlphaFoldDB" id="A0A7S4HSB9"/>
<feature type="chain" id="PRO_5030789540" description="GPI ethanolamine phosphate transferase 1" evidence="2">
    <location>
        <begin position="24"/>
        <end position="381"/>
    </location>
</feature>
<keyword evidence="2" id="KW-0732">Signal</keyword>
<feature type="transmembrane region" description="Helical" evidence="1">
    <location>
        <begin position="162"/>
        <end position="181"/>
    </location>
</feature>
<evidence type="ECO:0000256" key="2">
    <source>
        <dbReference type="SAM" id="SignalP"/>
    </source>
</evidence>
<sequence length="381" mass="40187">MMHSIKVTALFLLSFPCICRCSAANLHRRKSTVKKPQHFDTSTLNFPPSCTGASGGRSLAGESFARLNIVAGGAIENNESSDPLRSIRTSLGVASILSWMTVSYSALSSHPTPSVDAACGFRHNAFTIAQAWAFPVPVLASTISVLHKSVSPLSAISRRLNLALTTASLWTAAAVFFGPKFSVGYDLFSSKPFILYGCSIVHILTAVVTLASWSRSIAGNHFSRIVRGCTNSFFDLLSPDTSKHNDSLYALGSLGLFVLTLLPQLVAFPTATIPTLLGKRLSRAASGFTWLGSVGAYCLLMNDSGSSNEDQDASRVLRRGLGIGSAAHLALVIAKIVGLDGGGLLLAGNGLKEYYPSLVGASGAASFTMILTYLVLAFACL</sequence>
<evidence type="ECO:0008006" key="4">
    <source>
        <dbReference type="Google" id="ProtNLM"/>
    </source>
</evidence>
<evidence type="ECO:0000256" key="1">
    <source>
        <dbReference type="SAM" id="Phobius"/>
    </source>
</evidence>
<accession>A0A7S4HSB9</accession>
<feature type="signal peptide" evidence="2">
    <location>
        <begin position="1"/>
        <end position="23"/>
    </location>
</feature>
<dbReference type="EMBL" id="HBKQ01004940">
    <property type="protein sequence ID" value="CAE2207933.1"/>
    <property type="molecule type" value="Transcribed_RNA"/>
</dbReference>
<gene>
    <name evidence="3" type="ORF">OAUR00152_LOCUS3413</name>
</gene>
<feature type="transmembrane region" description="Helical" evidence="1">
    <location>
        <begin position="132"/>
        <end position="150"/>
    </location>
</feature>
<feature type="transmembrane region" description="Helical" evidence="1">
    <location>
        <begin position="193"/>
        <end position="214"/>
    </location>
</feature>
<evidence type="ECO:0000313" key="3">
    <source>
        <dbReference type="EMBL" id="CAE2207933.1"/>
    </source>
</evidence>
<keyword evidence="1" id="KW-1133">Transmembrane helix</keyword>
<name>A0A7S4HSB9_9STRA</name>
<feature type="transmembrane region" description="Helical" evidence="1">
    <location>
        <begin position="321"/>
        <end position="338"/>
    </location>
</feature>
<keyword evidence="1" id="KW-0472">Membrane</keyword>
<proteinExistence type="predicted"/>
<feature type="transmembrane region" description="Helical" evidence="1">
    <location>
        <begin position="248"/>
        <end position="269"/>
    </location>
</feature>
<organism evidence="3">
    <name type="scientific">Odontella aurita</name>
    <dbReference type="NCBI Taxonomy" id="265563"/>
    <lineage>
        <taxon>Eukaryota</taxon>
        <taxon>Sar</taxon>
        <taxon>Stramenopiles</taxon>
        <taxon>Ochrophyta</taxon>
        <taxon>Bacillariophyta</taxon>
        <taxon>Mediophyceae</taxon>
        <taxon>Biddulphiophycidae</taxon>
        <taxon>Eupodiscales</taxon>
        <taxon>Odontellaceae</taxon>
        <taxon>Odontella</taxon>
    </lineage>
</organism>
<protein>
    <recommendedName>
        <fullName evidence="4">GPI ethanolamine phosphate transferase 1</fullName>
    </recommendedName>
</protein>
<feature type="transmembrane region" description="Helical" evidence="1">
    <location>
        <begin position="358"/>
        <end position="380"/>
    </location>
</feature>
<feature type="transmembrane region" description="Helical" evidence="1">
    <location>
        <begin position="281"/>
        <end position="300"/>
    </location>
</feature>
<reference evidence="3" key="1">
    <citation type="submission" date="2021-01" db="EMBL/GenBank/DDBJ databases">
        <authorList>
            <person name="Corre E."/>
            <person name="Pelletier E."/>
            <person name="Niang G."/>
            <person name="Scheremetjew M."/>
            <person name="Finn R."/>
            <person name="Kale V."/>
            <person name="Holt S."/>
            <person name="Cochrane G."/>
            <person name="Meng A."/>
            <person name="Brown T."/>
            <person name="Cohen L."/>
        </authorList>
    </citation>
    <scope>NUCLEOTIDE SEQUENCE</scope>
    <source>
        <strain evidence="3">Isolate 1302-5</strain>
    </source>
</reference>
<keyword evidence="1" id="KW-0812">Transmembrane</keyword>